<proteinExistence type="predicted"/>
<protein>
    <submittedName>
        <fullName evidence="1">Uncharacterized protein</fullName>
    </submittedName>
</protein>
<evidence type="ECO:0000313" key="1">
    <source>
        <dbReference type="EMBL" id="OGG11417.1"/>
    </source>
</evidence>
<accession>A0A1F5ZH21</accession>
<dbReference type="Proteomes" id="UP000177268">
    <property type="component" value="Unassembled WGS sequence"/>
</dbReference>
<organism evidence="1 2">
    <name type="scientific">Candidatus Gottesmanbacteria bacterium RBG_13_45_10</name>
    <dbReference type="NCBI Taxonomy" id="1798370"/>
    <lineage>
        <taxon>Bacteria</taxon>
        <taxon>Candidatus Gottesmaniibacteriota</taxon>
    </lineage>
</organism>
<sequence>MTKETSPVADQQQFYLNGFSRLIAGLKEDGDDAQIFEYLSQGLQTNPTLLLPIIEGSIEKARVALGQERRGGSSATLYYPIEAAIKYLAKQKGISLDSRGNPFNSNSWSFSEVMSFLQTYQQEIIDIAGAKTTAKNLPQRAKQMMWLIDQTTQMRPGSTFTFIELGASTGLILDAFRKPKKFREWYEKQPSSQSSQQVPFGVKLTRPEYAGIGLDISTPEMDWNLANILDVGIRDEVQDFITVFPARSRVIVADAQRIQDIPEVARLFAKNDPSVPVVISCFMLYQVLQPARDKLEQSVRDFLQAQGGGFFIKTDIAKYMGKPSMAGGALSWIENEKGDVISPTIVLGGKTISTWEVRQEDI</sequence>
<comment type="caution">
    <text evidence="1">The sequence shown here is derived from an EMBL/GenBank/DDBJ whole genome shotgun (WGS) entry which is preliminary data.</text>
</comment>
<gene>
    <name evidence="1" type="ORF">A2Z00_03145</name>
</gene>
<evidence type="ECO:0000313" key="2">
    <source>
        <dbReference type="Proteomes" id="UP000177268"/>
    </source>
</evidence>
<dbReference type="AlphaFoldDB" id="A0A1F5ZH21"/>
<dbReference type="EMBL" id="MFIZ01000029">
    <property type="protein sequence ID" value="OGG11417.1"/>
    <property type="molecule type" value="Genomic_DNA"/>
</dbReference>
<reference evidence="1 2" key="1">
    <citation type="journal article" date="2016" name="Nat. Commun.">
        <title>Thousands of microbial genomes shed light on interconnected biogeochemical processes in an aquifer system.</title>
        <authorList>
            <person name="Anantharaman K."/>
            <person name="Brown C.T."/>
            <person name="Hug L.A."/>
            <person name="Sharon I."/>
            <person name="Castelle C.J."/>
            <person name="Probst A.J."/>
            <person name="Thomas B.C."/>
            <person name="Singh A."/>
            <person name="Wilkins M.J."/>
            <person name="Karaoz U."/>
            <person name="Brodie E.L."/>
            <person name="Williams K.H."/>
            <person name="Hubbard S.S."/>
            <person name="Banfield J.F."/>
        </authorList>
    </citation>
    <scope>NUCLEOTIDE SEQUENCE [LARGE SCALE GENOMIC DNA]</scope>
</reference>
<name>A0A1F5ZH21_9BACT</name>
<dbReference type="STRING" id="1798370.A2Z00_03145"/>